<feature type="domain" description="VWFA" evidence="4">
    <location>
        <begin position="319"/>
        <end position="494"/>
    </location>
</feature>
<dbReference type="OrthoDB" id="687730at2759"/>
<dbReference type="InterPro" id="IPR002035">
    <property type="entry name" value="VWF_A"/>
</dbReference>
<protein>
    <recommendedName>
        <fullName evidence="4">VWFA domain-containing protein</fullName>
    </recommendedName>
</protein>
<reference evidence="6" key="1">
    <citation type="submission" date="2015-02" db="EMBL/GenBank/DDBJ databases">
        <title>Genome sequencing for Strongylocentrotus purpuratus.</title>
        <authorList>
            <person name="Murali S."/>
            <person name="Liu Y."/>
            <person name="Vee V."/>
            <person name="English A."/>
            <person name="Wang M."/>
            <person name="Skinner E."/>
            <person name="Han Y."/>
            <person name="Muzny D.M."/>
            <person name="Worley K.C."/>
            <person name="Gibbs R.A."/>
        </authorList>
    </citation>
    <scope>NUCLEOTIDE SEQUENCE</scope>
</reference>
<evidence type="ECO:0000256" key="3">
    <source>
        <dbReference type="SAM" id="SignalP"/>
    </source>
</evidence>
<keyword evidence="2" id="KW-1133">Transmembrane helix</keyword>
<evidence type="ECO:0000256" key="2">
    <source>
        <dbReference type="SAM" id="Phobius"/>
    </source>
</evidence>
<feature type="signal peptide" evidence="3">
    <location>
        <begin position="1"/>
        <end position="22"/>
    </location>
</feature>
<keyword evidence="3" id="KW-0732">Signal</keyword>
<feature type="chain" id="PRO_5029583246" description="VWFA domain-containing protein" evidence="3">
    <location>
        <begin position="23"/>
        <end position="982"/>
    </location>
</feature>
<keyword evidence="2" id="KW-0472">Membrane</keyword>
<dbReference type="GeneID" id="592210"/>
<evidence type="ECO:0000259" key="4">
    <source>
        <dbReference type="PROSITE" id="PS50234"/>
    </source>
</evidence>
<dbReference type="CDD" id="cd00198">
    <property type="entry name" value="vWFA"/>
    <property type="match status" value="1"/>
</dbReference>
<feature type="transmembrane region" description="Helical" evidence="2">
    <location>
        <begin position="921"/>
        <end position="944"/>
    </location>
</feature>
<name>A0A7M7MZC3_STRPU</name>
<proteinExistence type="predicted"/>
<dbReference type="Gene3D" id="2.60.40.10">
    <property type="entry name" value="Immunoglobulins"/>
    <property type="match status" value="1"/>
</dbReference>
<dbReference type="Pfam" id="PF00092">
    <property type="entry name" value="VWA"/>
    <property type="match status" value="1"/>
</dbReference>
<keyword evidence="6" id="KW-1185">Reference proteome</keyword>
<dbReference type="PANTHER" id="PTHR10579:SF177">
    <property type="entry name" value="CALCIUM-ACTIVATED CHLORIDE CHANNEL REGULATOR 4-LIKE PROTEIN"/>
    <property type="match status" value="1"/>
</dbReference>
<dbReference type="RefSeq" id="XP_030828409.1">
    <property type="nucleotide sequence ID" value="XM_030972549.1"/>
</dbReference>
<dbReference type="Proteomes" id="UP000007110">
    <property type="component" value="Unassembled WGS sequence"/>
</dbReference>
<dbReference type="Pfam" id="PF08434">
    <property type="entry name" value="CLCA"/>
    <property type="match status" value="1"/>
</dbReference>
<accession>A0A7M7MZC3</accession>
<dbReference type="InParanoid" id="A0A7M7MZC3"/>
<dbReference type="Gene3D" id="3.40.50.410">
    <property type="entry name" value="von Willebrand factor, type A domain"/>
    <property type="match status" value="1"/>
</dbReference>
<sequence>MTGRIQMSVVVCCLVLFSGVSGSDLRNSITIQDGGYENVLIAINKDVPEDQTIIDNLIDIFSSGSGHLFTATRRRAYWRNITILIPKTWTPKPEYEPARTESFETANVIIDTANPEWEDNPYTLQLGGCGVHGEYIHLTPSYITDRANSEYIWGSMGKLLIHEWGHLRWGLFDEYHTDDDGVQKFYADSRGEIVATRCTDQLNGEALNINTFAPCQRDRDTGLYEDDCFYFPDLEGQTSPGSIMYAQFLDSVTGFCHSDDGPGYHNREAPNKHNKLCDSRSAWDVMLETDDFIDDNNPPIEEDFDTTPTFRLVQARDRRVALVLDVSGSMGGNDRLTKLNQAATQYLRYTIDDGSFVGIAHFSDYSRIIENLTEITDNSREDLVMGLPSIANGPTCIGCGVLDGIKILKGETGMEDPAGGYILLISDGQQNRQPYIDEVFDEVEEAGVIVDTIAFSDAADPNLLELSVRTNGLGFFYPDTATSTALNDAFTATVSTRPGLSTETLPIQLYSGALEIPADGSVDDTFLIDSTLGVDTVLTFSWLDDPINVVVTDPTGAVIDRTDATQYNRDNTSQIIAVIIKETAKTGLWRFSVDSDSDEKETVLVTIESKPTSQTDAPITVNAIVGSQTIDHTVTPSLEIFAEVRKGYLPVVNAGVQAVIESPGAATTYLPLFDNGAGADITKNDGVYSAYFLQFDNNGRYSIKVQVNNEDSTASISSRSKRSSRGLPLSPDRYTPSPATYEPAEPFARTGSGGVFEVENFVAPTGDELAPSRITDLGVIATSYDNASVTLQWTAVGDDYDQGTASYYDLRYATTFDSLRENFTTSDPFMDHQIIAGNLSTVGTSGVVESLVVELPARGDKVVYFFGIVAIDEAGNAGDLSNLVSASLEYVAPITTESMMTTDPEATTANPVEPNSGLEPWVIGVITAASVVLAIAVGLVVVMVCKMSSSSKKKVDTNYNGASYNEHATKSVSEYDNNAYLA</sequence>
<dbReference type="InterPro" id="IPR036465">
    <property type="entry name" value="vWFA_dom_sf"/>
</dbReference>
<reference evidence="5" key="2">
    <citation type="submission" date="2021-01" db="UniProtKB">
        <authorList>
            <consortium name="EnsemblMetazoa"/>
        </authorList>
    </citation>
    <scope>IDENTIFICATION</scope>
</reference>
<dbReference type="FunCoup" id="A0A7M7MZC3">
    <property type="interactions" value="282"/>
</dbReference>
<dbReference type="SMART" id="SM00327">
    <property type="entry name" value="VWA"/>
    <property type="match status" value="1"/>
</dbReference>
<dbReference type="NCBIfam" id="NF041940">
    <property type="entry name" value="choice_anch_X"/>
    <property type="match status" value="1"/>
</dbReference>
<dbReference type="SUPFAM" id="SSF53300">
    <property type="entry name" value="vWA-like"/>
    <property type="match status" value="1"/>
</dbReference>
<dbReference type="EnsemblMetazoa" id="XM_030972549">
    <property type="protein sequence ID" value="XP_030828409"/>
    <property type="gene ID" value="LOC592210"/>
</dbReference>
<keyword evidence="2" id="KW-0812">Transmembrane</keyword>
<dbReference type="OMA" id="WHAKEAD"/>
<evidence type="ECO:0000256" key="1">
    <source>
        <dbReference type="SAM" id="MobiDB-lite"/>
    </source>
</evidence>
<dbReference type="PANTHER" id="PTHR10579">
    <property type="entry name" value="CALCIUM-ACTIVATED CHLORIDE CHANNEL REGULATOR"/>
    <property type="match status" value="1"/>
</dbReference>
<dbReference type="InterPro" id="IPR051266">
    <property type="entry name" value="CLCR"/>
</dbReference>
<evidence type="ECO:0000313" key="5">
    <source>
        <dbReference type="EnsemblMetazoa" id="XP_030828409"/>
    </source>
</evidence>
<dbReference type="InterPro" id="IPR013783">
    <property type="entry name" value="Ig-like_fold"/>
</dbReference>
<dbReference type="InterPro" id="IPR013642">
    <property type="entry name" value="CLCA_N"/>
</dbReference>
<dbReference type="PROSITE" id="PS50234">
    <property type="entry name" value="VWFA"/>
    <property type="match status" value="1"/>
</dbReference>
<dbReference type="KEGG" id="spu:592210"/>
<feature type="region of interest" description="Disordered" evidence="1">
    <location>
        <begin position="712"/>
        <end position="745"/>
    </location>
</feature>
<evidence type="ECO:0000313" key="6">
    <source>
        <dbReference type="Proteomes" id="UP000007110"/>
    </source>
</evidence>
<organism evidence="5 6">
    <name type="scientific">Strongylocentrotus purpuratus</name>
    <name type="common">Purple sea urchin</name>
    <dbReference type="NCBI Taxonomy" id="7668"/>
    <lineage>
        <taxon>Eukaryota</taxon>
        <taxon>Metazoa</taxon>
        <taxon>Echinodermata</taxon>
        <taxon>Eleutherozoa</taxon>
        <taxon>Echinozoa</taxon>
        <taxon>Echinoidea</taxon>
        <taxon>Euechinoidea</taxon>
        <taxon>Echinacea</taxon>
        <taxon>Camarodonta</taxon>
        <taxon>Echinidea</taxon>
        <taxon>Strongylocentrotidae</taxon>
        <taxon>Strongylocentrotus</taxon>
    </lineage>
</organism>
<dbReference type="AlphaFoldDB" id="A0A7M7MZC3"/>